<reference evidence="1 3" key="1">
    <citation type="journal article" date="2017" name="Biosci Microbiota Food Health">
        <title>Genomic characterization reconfirms the taxonomic status of Lactobacillus parakefiri.</title>
        <authorList>
            <person name="Tanizawa Y."/>
            <person name="Kobayashi H."/>
            <person name="Kaminuma E."/>
            <person name="Sakamoto M."/>
            <person name="Ohkuma M."/>
            <person name="Nakamura Y."/>
            <person name="Arita M."/>
            <person name="Tohno M."/>
        </authorList>
    </citation>
    <scope>NUCLEOTIDE SEQUENCE [LARGE SCALE GENOMIC DNA]</scope>
    <source>
        <strain evidence="1 3">JCM 8573</strain>
    </source>
</reference>
<evidence type="ECO:0000313" key="2">
    <source>
        <dbReference type="EMBL" id="TDG88131.1"/>
    </source>
</evidence>
<dbReference type="OrthoDB" id="2317518at2"/>
<keyword evidence="4" id="KW-1185">Reference proteome</keyword>
<accession>A0A224VM82</accession>
<dbReference type="EMBL" id="PUFL01000091">
    <property type="protein sequence ID" value="TDG88131.1"/>
    <property type="molecule type" value="Genomic_DNA"/>
</dbReference>
<evidence type="ECO:0000313" key="4">
    <source>
        <dbReference type="Proteomes" id="UP000294668"/>
    </source>
</evidence>
<protein>
    <submittedName>
        <fullName evidence="1">Uncharacterized protein</fullName>
    </submittedName>
</protein>
<comment type="caution">
    <text evidence="1">The sequence shown here is derived from an EMBL/GenBank/DDBJ whole genome shotgun (WGS) entry which is preliminary data.</text>
</comment>
<dbReference type="AlphaFoldDB" id="A0A224VM82"/>
<reference evidence="2 4" key="2">
    <citation type="journal article" date="2019" name="Appl. Microbiol. Biotechnol.">
        <title>Uncovering carbohydrate metabolism through a genotype-phenotype association study of 56 lactic acid bacteria genomes.</title>
        <authorList>
            <person name="Buron-Moles G."/>
            <person name="Chailyan A."/>
            <person name="Dolejs I."/>
            <person name="Forster J."/>
            <person name="Miks M.H."/>
        </authorList>
    </citation>
    <scope>NUCLEOTIDE SEQUENCE [LARGE SCALE GENOMIC DNA]</scope>
    <source>
        <strain evidence="2 4">DSM 10551</strain>
    </source>
</reference>
<dbReference type="Proteomes" id="UP000214739">
    <property type="component" value="Unassembled WGS sequence"/>
</dbReference>
<dbReference type="EMBL" id="BDGB01000161">
    <property type="protein sequence ID" value="GAW73270.1"/>
    <property type="molecule type" value="Genomic_DNA"/>
</dbReference>
<sequence length="72" mass="8237">MLNEDNLQAIVNTFAKYNVQIQVNGMQIVAINGRPADFDATAFMQDQLIEMICKVLSNQLIHQVWVNEQTKK</sequence>
<reference evidence="2" key="3">
    <citation type="submission" date="2019-02" db="EMBL/GenBank/DDBJ databases">
        <authorList>
            <person name="Buron G."/>
            <person name="Chaylann A."/>
            <person name="Dolejs I."/>
            <person name="Forster J."/>
            <person name="Miks M.H."/>
        </authorList>
    </citation>
    <scope>NUCLEOTIDE SEQUENCE</scope>
    <source>
        <strain evidence="2">DSM 10551</strain>
    </source>
</reference>
<evidence type="ECO:0000313" key="1">
    <source>
        <dbReference type="EMBL" id="GAW73270.1"/>
    </source>
</evidence>
<organism evidence="1 3">
    <name type="scientific">Lentilactobacillus parakefiri</name>
    <dbReference type="NCBI Taxonomy" id="152332"/>
    <lineage>
        <taxon>Bacteria</taxon>
        <taxon>Bacillati</taxon>
        <taxon>Bacillota</taxon>
        <taxon>Bacilli</taxon>
        <taxon>Lactobacillales</taxon>
        <taxon>Lactobacillaceae</taxon>
        <taxon>Lentilactobacillus</taxon>
    </lineage>
</organism>
<dbReference type="RefSeq" id="WP_057961819.1">
    <property type="nucleotide sequence ID" value="NZ_BAAAXO010000030.1"/>
</dbReference>
<proteinExistence type="predicted"/>
<gene>
    <name evidence="2" type="ORF">C5L28_002544</name>
    <name evidence="1" type="ORF">LPKJCM_02414</name>
</gene>
<name>A0A224VM82_9LACO</name>
<dbReference type="Proteomes" id="UP000294668">
    <property type="component" value="Unassembled WGS sequence"/>
</dbReference>
<evidence type="ECO:0000313" key="3">
    <source>
        <dbReference type="Proteomes" id="UP000214739"/>
    </source>
</evidence>